<proteinExistence type="predicted"/>
<dbReference type="EMBL" id="BK032742">
    <property type="protein sequence ID" value="DAF57884.1"/>
    <property type="molecule type" value="Genomic_DNA"/>
</dbReference>
<name>A0A8S5T3F1_9CAUD</name>
<evidence type="ECO:0000313" key="1">
    <source>
        <dbReference type="EMBL" id="DAF57884.1"/>
    </source>
</evidence>
<sequence>MSTTTVLNDVKLLLGLQTDDEKLDTIVRLTESRLKTLLSVQIIPDELEYIITEVSIKRFNRIGSEGVQTHSVEGESMSFNDDDFSSFSSEIKSWRDEQANQNKGKVRFL</sequence>
<dbReference type="InterPro" id="IPR021146">
    <property type="entry name" value="Phage_gp6-like_head-tail"/>
</dbReference>
<dbReference type="Pfam" id="PF05135">
    <property type="entry name" value="Phage_connect_1"/>
    <property type="match status" value="1"/>
</dbReference>
<accession>A0A8S5T3F1</accession>
<reference evidence="1" key="1">
    <citation type="journal article" date="2021" name="Proc. Natl. Acad. Sci. U.S.A.">
        <title>A Catalog of Tens of Thousands of Viruses from Human Metagenomes Reveals Hidden Associations with Chronic Diseases.</title>
        <authorList>
            <person name="Tisza M.J."/>
            <person name="Buck C.B."/>
        </authorList>
    </citation>
    <scope>NUCLEOTIDE SEQUENCE</scope>
    <source>
        <strain evidence="1">CtaA31</strain>
    </source>
</reference>
<organism evidence="1">
    <name type="scientific">Siphoviridae sp. ctaA31</name>
    <dbReference type="NCBI Taxonomy" id="2827894"/>
    <lineage>
        <taxon>Viruses</taxon>
        <taxon>Duplodnaviria</taxon>
        <taxon>Heunggongvirae</taxon>
        <taxon>Uroviricota</taxon>
        <taxon>Caudoviricetes</taxon>
    </lineage>
</organism>
<protein>
    <submittedName>
        <fullName evidence="1">Tail connector protein</fullName>
    </submittedName>
</protein>